<feature type="transmembrane region" description="Helical" evidence="6">
    <location>
        <begin position="99"/>
        <end position="117"/>
    </location>
</feature>
<dbReference type="GO" id="GO:0005886">
    <property type="term" value="C:plasma membrane"/>
    <property type="evidence" value="ECO:0007669"/>
    <property type="project" value="UniProtKB-SubCell"/>
</dbReference>
<reference evidence="8 9" key="1">
    <citation type="submission" date="2011-01" db="EMBL/GenBank/DDBJ databases">
        <authorList>
            <person name="Muzny D."/>
            <person name="Qin X."/>
            <person name="Deng J."/>
            <person name="Jiang H."/>
            <person name="Liu Y."/>
            <person name="Qu J."/>
            <person name="Song X.-Z."/>
            <person name="Zhang L."/>
            <person name="Thornton R."/>
            <person name="Coyle M."/>
            <person name="Francisco L."/>
            <person name="Jackson L."/>
            <person name="Javaid M."/>
            <person name="Korchina V."/>
            <person name="Kovar C."/>
            <person name="Mata R."/>
            <person name="Mathew T."/>
            <person name="Ngo R."/>
            <person name="Nguyen L."/>
            <person name="Nguyen N."/>
            <person name="Okwuonu G."/>
            <person name="Ongeri F."/>
            <person name="Pham C."/>
            <person name="Simmons D."/>
            <person name="Wilczek-Boney K."/>
            <person name="Hale W."/>
            <person name="Jakkamsetti A."/>
            <person name="Pham P."/>
            <person name="Ruth R."/>
            <person name="San Lucas F."/>
            <person name="Warren J."/>
            <person name="Zhang J."/>
            <person name="Zhao Z."/>
            <person name="Zhou C."/>
            <person name="Zhu D."/>
            <person name="Lee S."/>
            <person name="Bess C."/>
            <person name="Blankenburg K."/>
            <person name="Forbes L."/>
            <person name="Fu Q."/>
            <person name="Gubbala S."/>
            <person name="Hirani K."/>
            <person name="Jayaseelan J.C."/>
            <person name="Lara F."/>
            <person name="Munidasa M."/>
            <person name="Palculict T."/>
            <person name="Patil S."/>
            <person name="Pu L.-L."/>
            <person name="Saada N."/>
            <person name="Tang L."/>
            <person name="Weissenberger G."/>
            <person name="Zhu Y."/>
            <person name="Hemphill L."/>
            <person name="Shang Y."/>
            <person name="Youmans B."/>
            <person name="Ayvaz T."/>
            <person name="Ross M."/>
            <person name="Santibanez J."/>
            <person name="Aqrawi P."/>
            <person name="Gross S."/>
            <person name="Joshi V."/>
            <person name="Fowler G."/>
            <person name="Nazareth L."/>
            <person name="Reid J."/>
            <person name="Worley K."/>
            <person name="Petrosino J."/>
            <person name="Highlander S."/>
            <person name="Gibbs R."/>
        </authorList>
    </citation>
    <scope>NUCLEOTIDE SEQUENCE [LARGE SCALE GENOMIC DNA]</scope>
    <source>
        <strain evidence="8 9">ATCC 12755</strain>
    </source>
</reference>
<feature type="transmembrane region" description="Helical" evidence="6">
    <location>
        <begin position="74"/>
        <end position="93"/>
    </location>
</feature>
<protein>
    <recommendedName>
        <fullName evidence="7">Putative aromatic acid exporter C-terminal domain-containing protein</fullName>
    </recommendedName>
</protein>
<dbReference type="AlphaFoldDB" id="F0EMD5"/>
<evidence type="ECO:0000313" key="9">
    <source>
        <dbReference type="Proteomes" id="UP000004835"/>
    </source>
</evidence>
<evidence type="ECO:0000256" key="4">
    <source>
        <dbReference type="ARBA" id="ARBA00022989"/>
    </source>
</evidence>
<dbReference type="InterPro" id="IPR038323">
    <property type="entry name" value="ArAE_1_C_sf"/>
</dbReference>
<dbReference type="InterPro" id="IPR021062">
    <property type="entry name" value="ArAE_1_C"/>
</dbReference>
<evidence type="ECO:0000256" key="1">
    <source>
        <dbReference type="ARBA" id="ARBA00004651"/>
    </source>
</evidence>
<dbReference type="Proteomes" id="UP000004835">
    <property type="component" value="Unassembled WGS sequence"/>
</dbReference>
<evidence type="ECO:0000256" key="6">
    <source>
        <dbReference type="SAM" id="Phobius"/>
    </source>
</evidence>
<feature type="domain" description="Putative aromatic acid exporter C-terminal" evidence="7">
    <location>
        <begin position="167"/>
        <end position="330"/>
    </location>
</feature>
<evidence type="ECO:0000256" key="2">
    <source>
        <dbReference type="ARBA" id="ARBA00022475"/>
    </source>
</evidence>
<dbReference type="EMBL" id="AEWT01000026">
    <property type="protein sequence ID" value="EGC68665.1"/>
    <property type="molecule type" value="Genomic_DNA"/>
</dbReference>
<organism evidence="8 9">
    <name type="scientific">Enterococcus casseliflavus ATCC 12755</name>
    <dbReference type="NCBI Taxonomy" id="888066"/>
    <lineage>
        <taxon>Bacteria</taxon>
        <taxon>Bacillati</taxon>
        <taxon>Bacillota</taxon>
        <taxon>Bacilli</taxon>
        <taxon>Lactobacillales</taxon>
        <taxon>Enterococcaceae</taxon>
        <taxon>Enterococcus</taxon>
    </lineage>
</organism>
<dbReference type="InterPro" id="IPR010343">
    <property type="entry name" value="ArAE_1"/>
</dbReference>
<keyword evidence="3 6" id="KW-0812">Transmembrane</keyword>
<dbReference type="Pfam" id="PF11728">
    <property type="entry name" value="ArAE_1_C"/>
    <property type="match status" value="1"/>
</dbReference>
<evidence type="ECO:0000256" key="3">
    <source>
        <dbReference type="ARBA" id="ARBA00022692"/>
    </source>
</evidence>
<dbReference type="HOGENOM" id="CLU_067525_0_0_9"/>
<keyword evidence="4 6" id="KW-1133">Transmembrane helix</keyword>
<evidence type="ECO:0000259" key="7">
    <source>
        <dbReference type="Pfam" id="PF11728"/>
    </source>
</evidence>
<keyword evidence="2" id="KW-1003">Cell membrane</keyword>
<sequence length="342" mass="38808">MLLRNSSLIPHNLVYFSKEVTKMKIGLRTVKTAVASGLSMFLAQQIGLLYAPAAGIIAILSVGNTKKTSLFTGIGRLVSLAIATLLAFVSFHLLGFGPLGFVLFLFLFIPTAVYFKLTDGIVVNSVLVTHYMMERSFAWPLIGNAFLLMSIGIGFALLFNLYMPDGERALKEKQQLVEETFKSLLKDMSIALTEKEKATLPHVCQALLGEIKQGKQQAMVHSENQWRGEASYYEEYFTMRQSQARLLLEMVDLLQLFWVEEAYTNAFQELLSFTAKSFHENNDGKEILAKIAALYEDYRQKPLPQTRAEFENRAQLFQFLQTFKSFIEIKADFSEQIQTMER</sequence>
<comment type="subcellular location">
    <subcellularLocation>
        <location evidence="1">Cell membrane</location>
        <topology evidence="1">Multi-pass membrane protein</topology>
    </subcellularLocation>
</comment>
<name>F0EMD5_ENTCA</name>
<dbReference type="PANTHER" id="PTHR40064:SF1">
    <property type="entry name" value="MEMBRANE PROTEIN"/>
    <property type="match status" value="1"/>
</dbReference>
<feature type="transmembrane region" description="Helical" evidence="6">
    <location>
        <begin position="137"/>
        <end position="163"/>
    </location>
</feature>
<accession>F0EMD5</accession>
<dbReference type="Gene3D" id="1.20.120.940">
    <property type="entry name" value="Putative aromatic acid exporter, C-terminal domain"/>
    <property type="match status" value="1"/>
</dbReference>
<evidence type="ECO:0000313" key="8">
    <source>
        <dbReference type="EMBL" id="EGC68665.1"/>
    </source>
</evidence>
<comment type="caution">
    <text evidence="8">The sequence shown here is derived from an EMBL/GenBank/DDBJ whole genome shotgun (WGS) entry which is preliminary data.</text>
</comment>
<dbReference type="PANTHER" id="PTHR40064">
    <property type="entry name" value="MEMBRANE PROTEIN-RELATED"/>
    <property type="match status" value="1"/>
</dbReference>
<gene>
    <name evidence="8" type="ORF">HMPREF9087_2654</name>
</gene>
<keyword evidence="5 6" id="KW-0472">Membrane</keyword>
<dbReference type="Pfam" id="PF06081">
    <property type="entry name" value="ArAE_1"/>
    <property type="match status" value="1"/>
</dbReference>
<proteinExistence type="predicted"/>
<evidence type="ECO:0000256" key="5">
    <source>
        <dbReference type="ARBA" id="ARBA00023136"/>
    </source>
</evidence>
<feature type="transmembrane region" description="Helical" evidence="6">
    <location>
        <begin position="41"/>
        <end position="62"/>
    </location>
</feature>
<dbReference type="InterPro" id="IPR052984">
    <property type="entry name" value="UPF0421"/>
</dbReference>